<feature type="region of interest" description="Disordered" evidence="11">
    <location>
        <begin position="71"/>
        <end position="90"/>
    </location>
</feature>
<dbReference type="GO" id="GO:0051301">
    <property type="term" value="P:cell division"/>
    <property type="evidence" value="ECO:0007669"/>
    <property type="project" value="UniProtKB-KW"/>
</dbReference>
<evidence type="ECO:0000256" key="2">
    <source>
        <dbReference type="ARBA" id="ARBA00004629"/>
    </source>
</evidence>
<keyword evidence="5" id="KW-0498">Mitosis</keyword>
<dbReference type="GO" id="GO:0000444">
    <property type="term" value="C:MIS12/MIND type complex"/>
    <property type="evidence" value="ECO:0007669"/>
    <property type="project" value="InterPro"/>
</dbReference>
<keyword evidence="13" id="KW-1185">Reference proteome</keyword>
<reference evidence="12" key="1">
    <citation type="submission" date="2025-08" db="UniProtKB">
        <authorList>
            <consortium name="Ensembl"/>
        </authorList>
    </citation>
    <scope>IDENTIFICATION</scope>
</reference>
<evidence type="ECO:0000256" key="8">
    <source>
        <dbReference type="ARBA" id="ARBA00023306"/>
    </source>
</evidence>
<dbReference type="PANTHER" id="PTHR15459">
    <property type="entry name" value="POLYAMINE-MODULATED FACTOR 1"/>
    <property type="match status" value="1"/>
</dbReference>
<keyword evidence="10" id="KW-0175">Coiled coil</keyword>
<keyword evidence="3" id="KW-0158">Chromosome</keyword>
<dbReference type="PANTHER" id="PTHR15459:SF3">
    <property type="entry name" value="POLYAMINE-MODULATED FACTOR 1"/>
    <property type="match status" value="1"/>
</dbReference>
<evidence type="ECO:0000256" key="7">
    <source>
        <dbReference type="ARBA" id="ARBA00023242"/>
    </source>
</evidence>
<dbReference type="AlphaFoldDB" id="A0A3Q3JKW6"/>
<dbReference type="Pfam" id="PF03980">
    <property type="entry name" value="Nnf1"/>
    <property type="match status" value="1"/>
</dbReference>
<evidence type="ECO:0000256" key="3">
    <source>
        <dbReference type="ARBA" id="ARBA00022454"/>
    </source>
</evidence>
<proteinExistence type="predicted"/>
<dbReference type="GO" id="GO:0005634">
    <property type="term" value="C:nucleus"/>
    <property type="evidence" value="ECO:0007669"/>
    <property type="project" value="UniProtKB-SubCell"/>
</dbReference>
<dbReference type="Proteomes" id="UP000261600">
    <property type="component" value="Unplaced"/>
</dbReference>
<evidence type="ECO:0000256" key="6">
    <source>
        <dbReference type="ARBA" id="ARBA00022838"/>
    </source>
</evidence>
<evidence type="ECO:0000256" key="4">
    <source>
        <dbReference type="ARBA" id="ARBA00022618"/>
    </source>
</evidence>
<name>A0A3Q3JKW6_MONAL</name>
<feature type="coiled-coil region" evidence="10">
    <location>
        <begin position="224"/>
        <end position="251"/>
    </location>
</feature>
<keyword evidence="6" id="KW-0995">Kinetochore</keyword>
<evidence type="ECO:0000313" key="12">
    <source>
        <dbReference type="Ensembl" id="ENSMALP00000020249.1"/>
    </source>
</evidence>
<dbReference type="Ensembl" id="ENSMALT00000020646.1">
    <property type="protein sequence ID" value="ENSMALP00000020249.1"/>
    <property type="gene ID" value="ENSMALG00000014152.1"/>
</dbReference>
<evidence type="ECO:0000313" key="13">
    <source>
        <dbReference type="Proteomes" id="UP000261600"/>
    </source>
</evidence>
<keyword evidence="9" id="KW-0137">Centromere</keyword>
<keyword evidence="4" id="KW-0132">Cell division</keyword>
<dbReference type="STRING" id="43700.ENSMALP00000020249"/>
<evidence type="ECO:0000256" key="5">
    <source>
        <dbReference type="ARBA" id="ARBA00022776"/>
    </source>
</evidence>
<keyword evidence="8" id="KW-0131">Cell cycle</keyword>
<dbReference type="InterPro" id="IPR007128">
    <property type="entry name" value="PMF1/Nnf1"/>
</dbReference>
<sequence length="281" mass="32228">MFYILGLDSVPHSRPVGGGNASRHCWLSTEKTTKEEDLAGTTKCKQRMLKMEESKVATEKATVDDKCPRDCVENRTSEASGETSSQMSNSAAVHKANAETEARFNRMKLFHKVMQKSLERFIDHVSFNRFASMFRPLYKMNPQRMESIHRQFIDELRTAIQEDISRLIEEGQLEVKLDELDKLEKAAKNNPDPAWRPSGVPEQDFCSFLMPYYKKQEAYMRKELKKIQAENAALAQKVQSSRESIAQTENRISVAVDEWKASVTEFERLVSSLYPADVFDV</sequence>
<evidence type="ECO:0000256" key="9">
    <source>
        <dbReference type="ARBA" id="ARBA00023328"/>
    </source>
</evidence>
<evidence type="ECO:0000256" key="11">
    <source>
        <dbReference type="SAM" id="MobiDB-lite"/>
    </source>
</evidence>
<evidence type="ECO:0000256" key="10">
    <source>
        <dbReference type="SAM" id="Coils"/>
    </source>
</evidence>
<keyword evidence="7" id="KW-0539">Nucleus</keyword>
<evidence type="ECO:0000256" key="1">
    <source>
        <dbReference type="ARBA" id="ARBA00004123"/>
    </source>
</evidence>
<accession>A0A3Q3JKW6</accession>
<dbReference type="GO" id="GO:0007059">
    <property type="term" value="P:chromosome segregation"/>
    <property type="evidence" value="ECO:0007669"/>
    <property type="project" value="TreeGrafter"/>
</dbReference>
<protein>
    <submittedName>
        <fullName evidence="12">Uncharacterized protein</fullName>
    </submittedName>
</protein>
<feature type="compositionally biased region" description="Polar residues" evidence="11">
    <location>
        <begin position="77"/>
        <end position="90"/>
    </location>
</feature>
<reference evidence="12" key="2">
    <citation type="submission" date="2025-09" db="UniProtKB">
        <authorList>
            <consortium name="Ensembl"/>
        </authorList>
    </citation>
    <scope>IDENTIFICATION</scope>
</reference>
<comment type="subcellular location">
    <subcellularLocation>
        <location evidence="2">Chromosome</location>
        <location evidence="2">Centromere</location>
        <location evidence="2">Kinetochore</location>
    </subcellularLocation>
    <subcellularLocation>
        <location evidence="1">Nucleus</location>
    </subcellularLocation>
</comment>
<organism evidence="12 13">
    <name type="scientific">Monopterus albus</name>
    <name type="common">Swamp eel</name>
    <dbReference type="NCBI Taxonomy" id="43700"/>
    <lineage>
        <taxon>Eukaryota</taxon>
        <taxon>Metazoa</taxon>
        <taxon>Chordata</taxon>
        <taxon>Craniata</taxon>
        <taxon>Vertebrata</taxon>
        <taxon>Euteleostomi</taxon>
        <taxon>Actinopterygii</taxon>
        <taxon>Neopterygii</taxon>
        <taxon>Teleostei</taxon>
        <taxon>Neoteleostei</taxon>
        <taxon>Acanthomorphata</taxon>
        <taxon>Anabantaria</taxon>
        <taxon>Synbranchiformes</taxon>
        <taxon>Synbranchidae</taxon>
        <taxon>Monopterus</taxon>
    </lineage>
</organism>